<evidence type="ECO:0000313" key="3">
    <source>
        <dbReference type="EMBL" id="KRX04250.1"/>
    </source>
</evidence>
<proteinExistence type="predicted"/>
<reference evidence="3 4" key="1">
    <citation type="journal article" date="2015" name="Sci. Rep.">
        <title>Genome of the facultative scuticociliatosis pathogen Pseudocohnilembus persalinus provides insight into its virulence through horizontal gene transfer.</title>
        <authorList>
            <person name="Xiong J."/>
            <person name="Wang G."/>
            <person name="Cheng J."/>
            <person name="Tian M."/>
            <person name="Pan X."/>
            <person name="Warren A."/>
            <person name="Jiang C."/>
            <person name="Yuan D."/>
            <person name="Miao W."/>
        </authorList>
    </citation>
    <scope>NUCLEOTIDE SEQUENCE [LARGE SCALE GENOMIC DNA]</scope>
    <source>
        <strain evidence="3">36N120E</strain>
    </source>
</reference>
<comment type="caution">
    <text evidence="3">The sequence shown here is derived from an EMBL/GenBank/DDBJ whole genome shotgun (WGS) entry which is preliminary data.</text>
</comment>
<dbReference type="Gene3D" id="1.10.287.1490">
    <property type="match status" value="1"/>
</dbReference>
<dbReference type="Proteomes" id="UP000054937">
    <property type="component" value="Unassembled WGS sequence"/>
</dbReference>
<protein>
    <submittedName>
        <fullName evidence="3">Uncharacterized protein</fullName>
    </submittedName>
</protein>
<accession>A0A0V0QQD9</accession>
<evidence type="ECO:0000256" key="1">
    <source>
        <dbReference type="SAM" id="Coils"/>
    </source>
</evidence>
<keyword evidence="4" id="KW-1185">Reference proteome</keyword>
<organism evidence="3 4">
    <name type="scientific">Pseudocohnilembus persalinus</name>
    <name type="common">Ciliate</name>
    <dbReference type="NCBI Taxonomy" id="266149"/>
    <lineage>
        <taxon>Eukaryota</taxon>
        <taxon>Sar</taxon>
        <taxon>Alveolata</taxon>
        <taxon>Ciliophora</taxon>
        <taxon>Intramacronucleata</taxon>
        <taxon>Oligohymenophorea</taxon>
        <taxon>Scuticociliatia</taxon>
        <taxon>Philasterida</taxon>
        <taxon>Pseudocohnilembidae</taxon>
        <taxon>Pseudocohnilembus</taxon>
    </lineage>
</organism>
<feature type="region of interest" description="Disordered" evidence="2">
    <location>
        <begin position="786"/>
        <end position="813"/>
    </location>
</feature>
<feature type="region of interest" description="Disordered" evidence="2">
    <location>
        <begin position="833"/>
        <end position="865"/>
    </location>
</feature>
<evidence type="ECO:0000313" key="4">
    <source>
        <dbReference type="Proteomes" id="UP000054937"/>
    </source>
</evidence>
<name>A0A0V0QQD9_PSEPJ</name>
<dbReference type="OrthoDB" id="307968at2759"/>
<dbReference type="AlphaFoldDB" id="A0A0V0QQD9"/>
<evidence type="ECO:0000256" key="2">
    <source>
        <dbReference type="SAM" id="MobiDB-lite"/>
    </source>
</evidence>
<gene>
    <name evidence="3" type="ORF">PPERSA_11374</name>
</gene>
<feature type="compositionally biased region" description="Acidic residues" evidence="2">
    <location>
        <begin position="855"/>
        <end position="865"/>
    </location>
</feature>
<dbReference type="EMBL" id="LDAU01000120">
    <property type="protein sequence ID" value="KRX04250.1"/>
    <property type="molecule type" value="Genomic_DNA"/>
</dbReference>
<feature type="coiled-coil region" evidence="1">
    <location>
        <begin position="336"/>
        <end position="523"/>
    </location>
</feature>
<dbReference type="InParanoid" id="A0A0V0QQD9"/>
<sequence>MEEKSFLKNSLNEFNDMKSRKVLTDLLNEQIDKNEEIKGENKLLISNQRKLLQLLSNKDIALEELKKLSMNMTGFQGNETNEYSFNFSVLVDPRQKRKKILKKFIMNKYKQLLLNSLYIWKQNSNNLTQQSLKYVIGVKQLNYIFCKRLKQGIQKIQKFGDNNVVLSFIKEEKLIQLGQLIKKKKLLIFQQFLDNLRSLSLENMINLDRYPLQIPNQTHNQYKINNNLNNKKMGILFLVSTIDKQFFQKQKTYGFQALKQHLYAQRFNQQQYDSQNQLNMGLFDKPSKMYKKIQKEKRDLQKKCDFKPILKKRIDLFQKLVINNKKNHSSQMQQFMMNTQQFIKKIEEDYNELDKNHKELKQKTQLYEQTIQEKIEQQESLENQIQENNSQIQNYQKDISKFQKNKDVMDEKFSLQDATIRKFDSVIQQLNKEKQSLNQQIKELNEQIENSQQNIQNEKNYVKLQQENQELKKLISENKNEKIMLFRDIEDKENEIQSLAQKIQVIEQQNQEFIKEIQELHNQRQYNQSQKTYQRGQNGLKVQESQHLQYQDLYNSNYFRQENYVEVEKINDLENKLAKVTQEKQEYKSEIQRHIEQNQKLKQLNQELTQEAIQMNEEKYNYKLMDEKEQLSYENQNLKTEIINMHKNIDETQQSANNQIQYYLQQLEEKDREQEELQSEIKELNYTIANLNREKVNFMREMTLIHEASQKTQKENQNLKSGIEQYQEEIEKYQNQIELYKKVLKKMDGQIKNIENLNTTKQYSSQMLAQQNFSQNNLNKTNLSNEISQNEQSNQESKQNNIYKNNKGQQNSNQNDIYEKLNQVRQQFEGKLRQKNIYSQQQQMQQQQKLQDQQYNDDDEEYTNE</sequence>
<keyword evidence="1" id="KW-0175">Coiled coil</keyword>
<feature type="compositionally biased region" description="Low complexity" evidence="2">
    <location>
        <begin position="840"/>
        <end position="854"/>
    </location>
</feature>
<dbReference type="OMA" id="QCIANDA"/>